<name>A0A3S5EPA0_9BACT</name>
<feature type="signal peptide" evidence="2">
    <location>
        <begin position="1"/>
        <end position="23"/>
    </location>
</feature>
<protein>
    <recommendedName>
        <fullName evidence="5">WD40-like Beta Propeller Repeat</fullName>
    </recommendedName>
</protein>
<accession>A0A3S5EPA0</accession>
<evidence type="ECO:0008006" key="5">
    <source>
        <dbReference type="Google" id="ProtNLM"/>
    </source>
</evidence>
<dbReference type="EMBL" id="LR134384">
    <property type="protein sequence ID" value="VEH15363.1"/>
    <property type="molecule type" value="Genomic_DNA"/>
</dbReference>
<gene>
    <name evidence="3" type="ORF">NCTC13071_01363</name>
</gene>
<evidence type="ECO:0000313" key="4">
    <source>
        <dbReference type="Proteomes" id="UP000274578"/>
    </source>
</evidence>
<dbReference type="RefSeq" id="WP_018920823.1">
    <property type="nucleotide sequence ID" value="NZ_LR134384.1"/>
</dbReference>
<evidence type="ECO:0000313" key="3">
    <source>
        <dbReference type="EMBL" id="VEH15363.1"/>
    </source>
</evidence>
<dbReference type="AlphaFoldDB" id="A0A3S5EPA0"/>
<feature type="coiled-coil region" evidence="1">
    <location>
        <begin position="353"/>
        <end position="387"/>
    </location>
</feature>
<evidence type="ECO:0000256" key="2">
    <source>
        <dbReference type="SAM" id="SignalP"/>
    </source>
</evidence>
<feature type="chain" id="PRO_5018638291" description="WD40-like Beta Propeller Repeat" evidence="2">
    <location>
        <begin position="24"/>
        <end position="388"/>
    </location>
</feature>
<evidence type="ECO:0000256" key="1">
    <source>
        <dbReference type="SAM" id="Coils"/>
    </source>
</evidence>
<dbReference type="Proteomes" id="UP000274578">
    <property type="component" value="Chromosome 1"/>
</dbReference>
<keyword evidence="1" id="KW-0175">Coiled coil</keyword>
<reference evidence="3 4" key="1">
    <citation type="submission" date="2018-12" db="EMBL/GenBank/DDBJ databases">
        <authorList>
            <consortium name="Pathogen Informatics"/>
        </authorList>
    </citation>
    <scope>NUCLEOTIDE SEQUENCE [LARGE SCALE GENOMIC DNA]</scope>
    <source>
        <strain evidence="3 4">NCTC13071</strain>
    </source>
</reference>
<sequence length="388" mass="44312">MTIKKTAIYFWIACLSLSLPLCAQNRLKGKKVTAKAQHAQTKLSSPSNALFREMLPATAKLIFADSIIVDKKDFLKQIPTDREIGEIIPTKEFLGNSQAPEALTFINGMGDQAFLAEGDTLKTTIYSADKFGKKWAQPTRITAIDDTYLQPNYPFMLSDGMTLYFAAKGSHSIGGYDLFMTRYNNEQHSFYQPENMGLPYNSTANDYLLITDDINELGWLVTDRNMPEGKVCIYTFVPTKQRFSYEKDNLTTKQLEAQAQIASIALTWQNGDRQAALNRLKQLISHNKSVKNSPKKLNFVINDNITFRNINDFKAENQEKVSRFLALQVDYNKRDTELLRLRDNYESATGTQKQALRKTIVEREKTLEQLQIDIAKLEKEIRNNENLK</sequence>
<keyword evidence="2" id="KW-0732">Signal</keyword>
<dbReference type="KEGG" id="poc:NCTC13071_01363"/>
<dbReference type="GeneID" id="85012197"/>
<proteinExistence type="predicted"/>
<organism evidence="3 4">
    <name type="scientific">Segatella oris</name>
    <dbReference type="NCBI Taxonomy" id="28135"/>
    <lineage>
        <taxon>Bacteria</taxon>
        <taxon>Pseudomonadati</taxon>
        <taxon>Bacteroidota</taxon>
        <taxon>Bacteroidia</taxon>
        <taxon>Bacteroidales</taxon>
        <taxon>Prevotellaceae</taxon>
        <taxon>Segatella</taxon>
    </lineage>
</organism>